<evidence type="ECO:0000256" key="1">
    <source>
        <dbReference type="SAM" id="MobiDB-lite"/>
    </source>
</evidence>
<evidence type="ECO:0000259" key="2">
    <source>
        <dbReference type="PROSITE" id="PS50076"/>
    </source>
</evidence>
<dbReference type="InterPro" id="IPR001623">
    <property type="entry name" value="DnaJ_domain"/>
</dbReference>
<dbReference type="Pfam" id="PF00226">
    <property type="entry name" value="DnaJ"/>
    <property type="match status" value="1"/>
</dbReference>
<feature type="region of interest" description="Disordered" evidence="1">
    <location>
        <begin position="728"/>
        <end position="747"/>
    </location>
</feature>
<feature type="compositionally biased region" description="Gly residues" evidence="1">
    <location>
        <begin position="100"/>
        <end position="112"/>
    </location>
</feature>
<feature type="region of interest" description="Disordered" evidence="1">
    <location>
        <begin position="100"/>
        <end position="418"/>
    </location>
</feature>
<protein>
    <recommendedName>
        <fullName evidence="2">J domain-containing protein</fullName>
    </recommendedName>
</protein>
<dbReference type="PANTHER" id="PTHR44665">
    <property type="entry name" value="DNAJ HOMOLOG SUBFAMILY C MEMBER 14"/>
    <property type="match status" value="1"/>
</dbReference>
<feature type="domain" description="J" evidence="2">
    <location>
        <begin position="543"/>
        <end position="607"/>
    </location>
</feature>
<dbReference type="SMART" id="SM00271">
    <property type="entry name" value="DnaJ"/>
    <property type="match status" value="1"/>
</dbReference>
<feature type="compositionally biased region" description="Gly residues" evidence="1">
    <location>
        <begin position="767"/>
        <end position="790"/>
    </location>
</feature>
<comment type="caution">
    <text evidence="3">The sequence shown here is derived from an EMBL/GenBank/DDBJ whole genome shotgun (WGS) entry which is preliminary data.</text>
</comment>
<dbReference type="Pfam" id="PF14901">
    <property type="entry name" value="Jiv90"/>
    <property type="match status" value="1"/>
</dbReference>
<dbReference type="PROSITE" id="PS50076">
    <property type="entry name" value="DNAJ_2"/>
    <property type="match status" value="1"/>
</dbReference>
<dbReference type="SUPFAM" id="SSF46565">
    <property type="entry name" value="Chaperone J-domain"/>
    <property type="match status" value="1"/>
</dbReference>
<name>A0AAE1EKN1_PETCI</name>
<feature type="compositionally biased region" description="Low complexity" evidence="1">
    <location>
        <begin position="149"/>
        <end position="160"/>
    </location>
</feature>
<dbReference type="EMBL" id="JAWQEG010007216">
    <property type="protein sequence ID" value="KAK3852836.1"/>
    <property type="molecule type" value="Genomic_DNA"/>
</dbReference>
<feature type="compositionally biased region" description="Polar residues" evidence="1">
    <location>
        <begin position="196"/>
        <end position="207"/>
    </location>
</feature>
<dbReference type="PRINTS" id="PR00625">
    <property type="entry name" value="JDOMAIN"/>
</dbReference>
<dbReference type="InterPro" id="IPR032843">
    <property type="entry name" value="Jiv"/>
</dbReference>
<dbReference type="PANTHER" id="PTHR44665:SF1">
    <property type="entry name" value="DNAJ HOMOLOG SUBFAMILY C MEMBER 14"/>
    <property type="match status" value="1"/>
</dbReference>
<dbReference type="CDD" id="cd06257">
    <property type="entry name" value="DnaJ"/>
    <property type="match status" value="1"/>
</dbReference>
<dbReference type="Gene3D" id="1.10.287.110">
    <property type="entry name" value="DnaJ domain"/>
    <property type="match status" value="1"/>
</dbReference>
<dbReference type="AlphaFoldDB" id="A0AAE1EKN1"/>
<feature type="region of interest" description="Disordered" evidence="1">
    <location>
        <begin position="1"/>
        <end position="27"/>
    </location>
</feature>
<feature type="compositionally biased region" description="Low complexity" evidence="1">
    <location>
        <begin position="178"/>
        <end position="195"/>
    </location>
</feature>
<dbReference type="InterPro" id="IPR052317">
    <property type="entry name" value="Viral_replicn-host_int_reg"/>
</dbReference>
<accession>A0AAE1EKN1</accession>
<proteinExistence type="predicted"/>
<dbReference type="Proteomes" id="UP001286313">
    <property type="component" value="Unassembled WGS sequence"/>
</dbReference>
<feature type="compositionally biased region" description="Low complexity" evidence="1">
    <location>
        <begin position="208"/>
        <end position="347"/>
    </location>
</feature>
<dbReference type="InterPro" id="IPR036869">
    <property type="entry name" value="J_dom_sf"/>
</dbReference>
<evidence type="ECO:0000313" key="4">
    <source>
        <dbReference type="Proteomes" id="UP001286313"/>
    </source>
</evidence>
<feature type="region of interest" description="Disordered" evidence="1">
    <location>
        <begin position="767"/>
        <end position="803"/>
    </location>
</feature>
<sequence length="803" mass="85320">MAVGAVGRDAPAGGGATGGGGDPRLMAVGVGRDATAGGGGDPRLMAVGVGRDATGGGGGGGGDPRLMAVGVGRDATTAGGGGGGGDPRLMAVGVGRDATAGGGGATGGGGVGDPRLIKSGGNGGSGGGNVGGSGGTPEKVVNSSEPPVNNNNNNNNHLNNKMTSIHQKQPPRRTPYINNNLGTTTTTTNHNNHNTACSLPTPSASGGNNNNNNNISSTTHNHNNTSTTSHNNNNTSSTTSHNHNHNTSSSTTTSHNHNNTSTTSHNHNHNSTTSQNHNHNSTTTSHNHNTSSSTTSHNHNHTSTTTHNPTPTTTISPNHHARSTTTTTPTSNNNNNNSNSNSSTHNPPDNERRNNPQPQPQQRLSKDERRTQDGVNGSVPSSSMRGGSGRVRQGSVKNNNNNSGGGGSKELRRTPRRRKHNTLTYKELANQGWALCVTWWGLAVQAAMWLCTLTTDVAVMSTRLSLHLLGLAWVQLQLYCCKGGQSLKHLANRIYSAFTSKEKEEKKLAGRDKKVTGVLDYNITLPITGDEAMKRLLACKGKDPYSILGLTHQCTDDDIKKYYKRQAFLVHPDKNKQPGAEEAFKILAHAFEIIGEPERRKEYDLRLAEEVKLEGAWGELASLLTRLQEKLDEAANTIRCTNCNKRHRRVKLTRPIYAARDCTECKVHHAAREGDIWAESTMLGLRWRYYACMEGAVYDISDWAACQSDNLKHLQANTHSVQYRIVSGKKNHPAKNTNSTPEFPSDPDLEEFFNNLCKEKFGKNYSSGGGGGGGGGSGGGSQSGGGGGGQMPDMRKRRGKKKK</sequence>
<reference evidence="3" key="1">
    <citation type="submission" date="2023-10" db="EMBL/GenBank/DDBJ databases">
        <title>Genome assemblies of two species of porcelain crab, Petrolisthes cinctipes and Petrolisthes manimaculis (Anomura: Porcellanidae).</title>
        <authorList>
            <person name="Angst P."/>
        </authorList>
    </citation>
    <scope>NUCLEOTIDE SEQUENCE</scope>
    <source>
        <strain evidence="3">PB745_01</strain>
        <tissue evidence="3">Gill</tissue>
    </source>
</reference>
<organism evidence="3 4">
    <name type="scientific">Petrolisthes cinctipes</name>
    <name type="common">Flat porcelain crab</name>
    <dbReference type="NCBI Taxonomy" id="88211"/>
    <lineage>
        <taxon>Eukaryota</taxon>
        <taxon>Metazoa</taxon>
        <taxon>Ecdysozoa</taxon>
        <taxon>Arthropoda</taxon>
        <taxon>Crustacea</taxon>
        <taxon>Multicrustacea</taxon>
        <taxon>Malacostraca</taxon>
        <taxon>Eumalacostraca</taxon>
        <taxon>Eucarida</taxon>
        <taxon>Decapoda</taxon>
        <taxon>Pleocyemata</taxon>
        <taxon>Anomura</taxon>
        <taxon>Galatheoidea</taxon>
        <taxon>Porcellanidae</taxon>
        <taxon>Petrolisthes</taxon>
    </lineage>
</organism>
<evidence type="ECO:0000313" key="3">
    <source>
        <dbReference type="EMBL" id="KAK3852836.1"/>
    </source>
</evidence>
<feature type="compositionally biased region" description="Gly residues" evidence="1">
    <location>
        <begin position="120"/>
        <end position="135"/>
    </location>
</feature>
<keyword evidence="4" id="KW-1185">Reference proteome</keyword>
<feature type="compositionally biased region" description="Gly residues" evidence="1">
    <location>
        <begin position="12"/>
        <end position="22"/>
    </location>
</feature>
<feature type="compositionally biased region" description="Low complexity" evidence="1">
    <location>
        <begin position="377"/>
        <end position="402"/>
    </location>
</feature>
<gene>
    <name evidence="3" type="ORF">Pcinc_040589</name>
</gene>